<dbReference type="InterPro" id="IPR011701">
    <property type="entry name" value="MFS"/>
</dbReference>
<feature type="transmembrane region" description="Helical" evidence="2">
    <location>
        <begin position="219"/>
        <end position="239"/>
    </location>
</feature>
<dbReference type="WBParaSite" id="PgE077_g003_t03">
    <property type="protein sequence ID" value="PgE077_g003_t03"/>
    <property type="gene ID" value="PgE077_g003"/>
</dbReference>
<keyword evidence="2" id="KW-0812">Transmembrane</keyword>
<keyword evidence="2" id="KW-0472">Membrane</keyword>
<feature type="transmembrane region" description="Helical" evidence="2">
    <location>
        <begin position="452"/>
        <end position="475"/>
    </location>
</feature>
<feature type="transmembrane region" description="Helical" evidence="2">
    <location>
        <begin position="100"/>
        <end position="120"/>
    </location>
</feature>
<proteinExistence type="predicted"/>
<dbReference type="AlphaFoldDB" id="A0A914ZZL2"/>
<evidence type="ECO:0000256" key="1">
    <source>
        <dbReference type="ARBA" id="ARBA00004141"/>
    </source>
</evidence>
<keyword evidence="4" id="KW-1185">Reference proteome</keyword>
<evidence type="ECO:0000313" key="5">
    <source>
        <dbReference type="WBParaSite" id="PgE077_g003_t03"/>
    </source>
</evidence>
<feature type="transmembrane region" description="Helical" evidence="2">
    <location>
        <begin position="481"/>
        <end position="502"/>
    </location>
</feature>
<feature type="transmembrane region" description="Helical" evidence="2">
    <location>
        <begin position="155"/>
        <end position="183"/>
    </location>
</feature>
<organism evidence="4 5">
    <name type="scientific">Parascaris univalens</name>
    <name type="common">Nematode worm</name>
    <dbReference type="NCBI Taxonomy" id="6257"/>
    <lineage>
        <taxon>Eukaryota</taxon>
        <taxon>Metazoa</taxon>
        <taxon>Ecdysozoa</taxon>
        <taxon>Nematoda</taxon>
        <taxon>Chromadorea</taxon>
        <taxon>Rhabditida</taxon>
        <taxon>Spirurina</taxon>
        <taxon>Ascaridomorpha</taxon>
        <taxon>Ascaridoidea</taxon>
        <taxon>Ascarididae</taxon>
        <taxon>Parascaris</taxon>
    </lineage>
</organism>
<dbReference type="InterPro" id="IPR050327">
    <property type="entry name" value="Proton-linked_MCT"/>
</dbReference>
<feature type="domain" description="Major facilitator superfamily (MFS) profile" evidence="3">
    <location>
        <begin position="62"/>
        <end position="633"/>
    </location>
</feature>
<dbReference type="PANTHER" id="PTHR11360">
    <property type="entry name" value="MONOCARBOXYLATE TRANSPORTER"/>
    <property type="match status" value="1"/>
</dbReference>
<feature type="transmembrane region" description="Helical" evidence="2">
    <location>
        <begin position="545"/>
        <end position="567"/>
    </location>
</feature>
<accession>A0A914ZZL2</accession>
<feature type="transmembrane region" description="Helical" evidence="2">
    <location>
        <begin position="190"/>
        <end position="213"/>
    </location>
</feature>
<dbReference type="PANTHER" id="PTHR11360:SF286">
    <property type="entry name" value="GH22266P"/>
    <property type="match status" value="1"/>
</dbReference>
<dbReference type="Pfam" id="PF07690">
    <property type="entry name" value="MFS_1"/>
    <property type="match status" value="2"/>
</dbReference>
<dbReference type="InterPro" id="IPR036259">
    <property type="entry name" value="MFS_trans_sf"/>
</dbReference>
<protein>
    <submittedName>
        <fullName evidence="5">Major facilitator superfamily (MFS) profile domain-containing protein</fullName>
    </submittedName>
</protein>
<comment type="subcellular location">
    <subcellularLocation>
        <location evidence="1">Membrane</location>
        <topology evidence="1">Multi-pass membrane protein</topology>
    </subcellularLocation>
</comment>
<evidence type="ECO:0000256" key="2">
    <source>
        <dbReference type="SAM" id="Phobius"/>
    </source>
</evidence>
<dbReference type="InterPro" id="IPR020846">
    <property type="entry name" value="MFS_dom"/>
</dbReference>
<dbReference type="GO" id="GO:0008028">
    <property type="term" value="F:monocarboxylic acid transmembrane transporter activity"/>
    <property type="evidence" value="ECO:0007669"/>
    <property type="project" value="TreeGrafter"/>
</dbReference>
<feature type="transmembrane region" description="Helical" evidence="2">
    <location>
        <begin position="514"/>
        <end position="539"/>
    </location>
</feature>
<evidence type="ECO:0000313" key="4">
    <source>
        <dbReference type="Proteomes" id="UP000887569"/>
    </source>
</evidence>
<feature type="transmembrane region" description="Helical" evidence="2">
    <location>
        <begin position="132"/>
        <end position="149"/>
    </location>
</feature>
<sequence length="659" mass="72032">MSRLAAEDDIQVDSECKCGRAQLSINCAVTDSYDNVPCVCDDIREGGDEMEKSLAVAPDGGYGWVVVFAAFMSNFIVDGICNAFGTFMAVYQQHFEQSKAVISLVGSLLIGCYLLIGPLAGGLVNKYGVRPVVIAGSLLAAISFATSVFSPNAYIFMLLYGVFGGAGLGLIYLPSIVCVSFYFDSKRSIATGITVAGSGAGTFALPPLCAYFIEAFGWRMTVCLLATIALSGVVLGALFKPLAHEKSKGKAVKRSSKSISHEVCEHLHSASGFDMNNVFMHEKRNLNVLPFTNEEAESNGLVDSPSRRYPNESRQLQYFQPPVYLSRSYDSGMTFSRKTSECNRGHQRRYAHSMDFLPWYTTSLVETHSSIPRSEMIESVAAAKLFSRQGKEECPYCGFQRSARKPADIREGYNSCNDPSAYGEDTKYKRIGASVRNRVDEMIDAELIREPVMMVMCISNVLAMLGFYVPFMFIIDMATEKGIATADATLLLSVIGITNTLGRVFSGWIADRQWVSALTIHNMSLIICGFATCFCPLLPRYNPLLAYAGLFGFVISAYICLTSIVLTDLLGLDRLTNSFGMVIVSRGIASLLGTPIAGAVYDMTSSYNASFYFAGIIMALAGIVPCAIPYLHRRREHECNDDSKSCTLFSYQAQVPLSH</sequence>
<dbReference type="PROSITE" id="PS50850">
    <property type="entry name" value="MFS"/>
    <property type="match status" value="1"/>
</dbReference>
<feature type="transmembrane region" description="Helical" evidence="2">
    <location>
        <begin position="611"/>
        <end position="631"/>
    </location>
</feature>
<name>A0A914ZZL2_PARUN</name>
<dbReference type="GO" id="GO:0016020">
    <property type="term" value="C:membrane"/>
    <property type="evidence" value="ECO:0007669"/>
    <property type="project" value="UniProtKB-SubCell"/>
</dbReference>
<reference evidence="5" key="1">
    <citation type="submission" date="2022-11" db="UniProtKB">
        <authorList>
            <consortium name="WormBaseParasite"/>
        </authorList>
    </citation>
    <scope>IDENTIFICATION</scope>
</reference>
<evidence type="ECO:0000259" key="3">
    <source>
        <dbReference type="PROSITE" id="PS50850"/>
    </source>
</evidence>
<dbReference type="SUPFAM" id="SSF103473">
    <property type="entry name" value="MFS general substrate transporter"/>
    <property type="match status" value="1"/>
</dbReference>
<dbReference type="CDD" id="cd17352">
    <property type="entry name" value="MFS_MCT_SLC16"/>
    <property type="match status" value="1"/>
</dbReference>
<dbReference type="Gene3D" id="1.20.1250.20">
    <property type="entry name" value="MFS general substrate transporter like domains"/>
    <property type="match status" value="2"/>
</dbReference>
<dbReference type="Proteomes" id="UP000887569">
    <property type="component" value="Unplaced"/>
</dbReference>
<keyword evidence="2" id="KW-1133">Transmembrane helix</keyword>
<feature type="transmembrane region" description="Helical" evidence="2">
    <location>
        <begin position="62"/>
        <end position="88"/>
    </location>
</feature>